<comment type="caution">
    <text evidence="2">The sequence shown here is derived from an EMBL/GenBank/DDBJ whole genome shotgun (WGS) entry which is preliminary data.</text>
</comment>
<feature type="chain" id="PRO_5004575222" description="Cysteine rich repeat domain protein" evidence="1">
    <location>
        <begin position="20"/>
        <end position="131"/>
    </location>
</feature>
<dbReference type="OrthoDB" id="331255at2"/>
<evidence type="ECO:0000256" key="1">
    <source>
        <dbReference type="SAM" id="SignalP"/>
    </source>
</evidence>
<dbReference type="EMBL" id="AHMO02000004">
    <property type="protein sequence ID" value="EQA46781.1"/>
    <property type="molecule type" value="Genomic_DNA"/>
</dbReference>
<sequence length="131" mass="15217">MKRILLTLTILFVCASLQAQGKMKGKHDMDMKGSPCYDDRQKYCKDIDHEHSKIHACLKKNETNLTAACKEHLSKMDQMHKDSPCREDKEKYCKGSEHEHGKMHECLKENEAKLTAACKEHIDRKETNKKK</sequence>
<proteinExistence type="predicted"/>
<keyword evidence="1" id="KW-0732">Signal</keyword>
<organism evidence="2 3">
    <name type="scientific">Leptospira broomii serovar Hurstbridge str. 5399</name>
    <dbReference type="NCBI Taxonomy" id="1049789"/>
    <lineage>
        <taxon>Bacteria</taxon>
        <taxon>Pseudomonadati</taxon>
        <taxon>Spirochaetota</taxon>
        <taxon>Spirochaetia</taxon>
        <taxon>Leptospirales</taxon>
        <taxon>Leptospiraceae</taxon>
        <taxon>Leptospira</taxon>
    </lineage>
</organism>
<gene>
    <name evidence="2" type="ORF">LEP1GSC050_0586</name>
</gene>
<feature type="signal peptide" evidence="1">
    <location>
        <begin position="1"/>
        <end position="19"/>
    </location>
</feature>
<accession>T0FFU2</accession>
<protein>
    <recommendedName>
        <fullName evidence="4">Cysteine rich repeat domain protein</fullName>
    </recommendedName>
</protein>
<evidence type="ECO:0008006" key="4">
    <source>
        <dbReference type="Google" id="ProtNLM"/>
    </source>
</evidence>
<reference evidence="2" key="1">
    <citation type="submission" date="2013-05" db="EMBL/GenBank/DDBJ databases">
        <authorList>
            <person name="Harkins D.M."/>
            <person name="Durkin A.S."/>
            <person name="Brinkac L.M."/>
            <person name="Haft D.H."/>
            <person name="Selengut J.D."/>
            <person name="Sanka R."/>
            <person name="DePew J."/>
            <person name="Purushe J."/>
            <person name="Hartskeerl R.A."/>
            <person name="Ahmed A."/>
            <person name="van der Linden H."/>
            <person name="Goris M.G.A."/>
            <person name="Vinetz J.M."/>
            <person name="Sutton G.G."/>
            <person name="Nierman W.C."/>
            <person name="Fouts D.E."/>
        </authorList>
    </citation>
    <scope>NUCLEOTIDE SEQUENCE [LARGE SCALE GENOMIC DNA]</scope>
    <source>
        <strain evidence="2">5399</strain>
    </source>
</reference>
<keyword evidence="3" id="KW-1185">Reference proteome</keyword>
<dbReference type="Proteomes" id="UP000015454">
    <property type="component" value="Unassembled WGS sequence"/>
</dbReference>
<dbReference type="AlphaFoldDB" id="T0FFU2"/>
<name>T0FFU2_9LEPT</name>
<evidence type="ECO:0000313" key="3">
    <source>
        <dbReference type="Proteomes" id="UP000015454"/>
    </source>
</evidence>
<dbReference type="RefSeq" id="WP_010569090.1">
    <property type="nucleotide sequence ID" value="NZ_AHMO02000004.1"/>
</dbReference>
<evidence type="ECO:0000313" key="2">
    <source>
        <dbReference type="EMBL" id="EQA46781.1"/>
    </source>
</evidence>